<dbReference type="InterPro" id="IPR016181">
    <property type="entry name" value="Acyl_CoA_acyltransferase"/>
</dbReference>
<dbReference type="EMBL" id="LGFU01000055">
    <property type="protein sequence ID" value="KUK46214.1"/>
    <property type="molecule type" value="Genomic_DNA"/>
</dbReference>
<comment type="caution">
    <text evidence="2">The sequence shown here is derived from an EMBL/GenBank/DDBJ whole genome shotgun (WGS) entry which is preliminary data.</text>
</comment>
<dbReference type="InterPro" id="IPR000182">
    <property type="entry name" value="GNAT_dom"/>
</dbReference>
<dbReference type="Gene3D" id="3.40.630.30">
    <property type="match status" value="1"/>
</dbReference>
<dbReference type="CDD" id="cd04301">
    <property type="entry name" value="NAT_SF"/>
    <property type="match status" value="1"/>
</dbReference>
<dbReference type="Proteomes" id="UP000064249">
    <property type="component" value="Unassembled WGS sequence"/>
</dbReference>
<dbReference type="SUPFAM" id="SSF55729">
    <property type="entry name" value="Acyl-CoA N-acyltransferases (Nat)"/>
    <property type="match status" value="1"/>
</dbReference>
<organism evidence="2 3">
    <name type="scientific">Anaerolinea thermophila</name>
    <dbReference type="NCBI Taxonomy" id="167964"/>
    <lineage>
        <taxon>Bacteria</taxon>
        <taxon>Bacillati</taxon>
        <taxon>Chloroflexota</taxon>
        <taxon>Anaerolineae</taxon>
        <taxon>Anaerolineales</taxon>
        <taxon>Anaerolineaceae</taxon>
        <taxon>Anaerolinea</taxon>
    </lineage>
</organism>
<dbReference type="AlphaFoldDB" id="A0A101FXJ8"/>
<gene>
    <name evidence="2" type="ORF">XD73_0917</name>
</gene>
<reference evidence="2 3" key="1">
    <citation type="journal article" date="2015" name="MBio">
        <title>Genome-Resolved Metagenomic Analysis Reveals Roles for Candidate Phyla and Other Microbial Community Members in Biogeochemical Transformations in Oil Reservoirs.</title>
        <authorList>
            <person name="Hu P."/>
            <person name="Tom L."/>
            <person name="Singh A."/>
            <person name="Thomas B.C."/>
            <person name="Baker B.J."/>
            <person name="Piceno Y.M."/>
            <person name="Andersen G.L."/>
            <person name="Banfield J.F."/>
        </authorList>
    </citation>
    <scope>NUCLEOTIDE SEQUENCE [LARGE SCALE GENOMIC DNA]</scope>
    <source>
        <strain evidence="2">46_16</strain>
    </source>
</reference>
<evidence type="ECO:0000313" key="2">
    <source>
        <dbReference type="EMBL" id="KUK46214.1"/>
    </source>
</evidence>
<sequence length="72" mass="8118">MLRYRNLQPKCLAIKSVLVLPEYWGSGVSLMLFSEMIKRAKEKGYTWADLSLTSEDNPKTPMLAERVGGKAV</sequence>
<accession>A0A101FXJ8</accession>
<evidence type="ECO:0000313" key="3">
    <source>
        <dbReference type="Proteomes" id="UP000064249"/>
    </source>
</evidence>
<evidence type="ECO:0000259" key="1">
    <source>
        <dbReference type="Pfam" id="PF00583"/>
    </source>
</evidence>
<name>A0A101FXJ8_9CHLR</name>
<dbReference type="Pfam" id="PF00583">
    <property type="entry name" value="Acetyltransf_1"/>
    <property type="match status" value="1"/>
</dbReference>
<protein>
    <recommendedName>
        <fullName evidence="1">N-acetyltransferase domain-containing protein</fullName>
    </recommendedName>
</protein>
<proteinExistence type="predicted"/>
<feature type="domain" description="N-acetyltransferase" evidence="1">
    <location>
        <begin position="4"/>
        <end position="58"/>
    </location>
</feature>
<dbReference type="GO" id="GO:0016747">
    <property type="term" value="F:acyltransferase activity, transferring groups other than amino-acyl groups"/>
    <property type="evidence" value="ECO:0007669"/>
    <property type="project" value="InterPro"/>
</dbReference>